<evidence type="ECO:0000313" key="2">
    <source>
        <dbReference type="EMBL" id="CCF44839.1"/>
    </source>
</evidence>
<dbReference type="EMBL" id="CACQ02007220">
    <property type="protein sequence ID" value="CCF44839.1"/>
    <property type="molecule type" value="Genomic_DNA"/>
</dbReference>
<dbReference type="Pfam" id="PF08240">
    <property type="entry name" value="ADH_N"/>
    <property type="match status" value="1"/>
</dbReference>
<dbReference type="eggNOG" id="KOG1198">
    <property type="taxonomic scope" value="Eukaryota"/>
</dbReference>
<protein>
    <submittedName>
        <fullName evidence="2">Quinone oxidoreductase</fullName>
    </submittedName>
</protein>
<dbReference type="PANTHER" id="PTHR43482:SF2">
    <property type="entry name" value="ZINC-BINDING DEHYDROGENASE FAMILY, PUTATIVE (AFU_ORTHOLOGUE AFUA_3G15030)-RELATED"/>
    <property type="match status" value="1"/>
</dbReference>
<dbReference type="InterPro" id="IPR013154">
    <property type="entry name" value="ADH-like_N"/>
</dbReference>
<dbReference type="VEuPathDB" id="FungiDB:CH63R_11531"/>
<dbReference type="SUPFAM" id="SSF50129">
    <property type="entry name" value="GroES-like"/>
    <property type="match status" value="1"/>
</dbReference>
<sequence>MADIPETQTVLILYAAKQPYETAEGYQVPEIEDEHEVLVKTEHIGLNPIDWKAPDFNFAIPSLPYISGRELVGRVVRRRPSSHSRLRDGDRVLVISTDYRDLRKAAYQQYV</sequence>
<evidence type="ECO:0000259" key="1">
    <source>
        <dbReference type="Pfam" id="PF08240"/>
    </source>
</evidence>
<gene>
    <name evidence="2" type="ORF">CH063_14110</name>
</gene>
<accession>H1VX77</accession>
<feature type="domain" description="Alcohol dehydrogenase-like N-terminal" evidence="1">
    <location>
        <begin position="34"/>
        <end position="95"/>
    </location>
</feature>
<dbReference type="PANTHER" id="PTHR43482">
    <property type="entry name" value="PROTEIN AST1-RELATED"/>
    <property type="match status" value="1"/>
</dbReference>
<dbReference type="InterPro" id="IPR052585">
    <property type="entry name" value="Lipid_raft_assoc_Zn_ADH"/>
</dbReference>
<reference evidence="3" key="1">
    <citation type="journal article" date="2012" name="Nat. Genet.">
        <title>Lifestyle transitions in plant pathogenic Colletotrichum fungi deciphered by genome and transcriptome analyses.</title>
        <authorList>
            <person name="O'Connell R.J."/>
            <person name="Thon M.R."/>
            <person name="Hacquard S."/>
            <person name="Amyotte S.G."/>
            <person name="Kleemann J."/>
            <person name="Torres M.F."/>
            <person name="Damm U."/>
            <person name="Buiate E.A."/>
            <person name="Epstein L."/>
            <person name="Alkan N."/>
            <person name="Altmueller J."/>
            <person name="Alvarado-Balderrama L."/>
            <person name="Bauser C.A."/>
            <person name="Becker C."/>
            <person name="Birren B.W."/>
            <person name="Chen Z."/>
            <person name="Choi J."/>
            <person name="Crouch J.A."/>
            <person name="Duvick J.P."/>
            <person name="Farman M.A."/>
            <person name="Gan P."/>
            <person name="Heiman D."/>
            <person name="Henrissat B."/>
            <person name="Howard R.J."/>
            <person name="Kabbage M."/>
            <person name="Koch C."/>
            <person name="Kracher B."/>
            <person name="Kubo Y."/>
            <person name="Law A.D."/>
            <person name="Lebrun M.-H."/>
            <person name="Lee Y.-H."/>
            <person name="Miyara I."/>
            <person name="Moore N."/>
            <person name="Neumann U."/>
            <person name="Nordstroem K."/>
            <person name="Panaccione D.G."/>
            <person name="Panstruga R."/>
            <person name="Place M."/>
            <person name="Proctor R.H."/>
            <person name="Prusky D."/>
            <person name="Rech G."/>
            <person name="Reinhardt R."/>
            <person name="Rollins J.A."/>
            <person name="Rounsley S."/>
            <person name="Schardl C.L."/>
            <person name="Schwartz D.C."/>
            <person name="Shenoy N."/>
            <person name="Shirasu K."/>
            <person name="Sikhakolli U.R."/>
            <person name="Stueber K."/>
            <person name="Sukno S.A."/>
            <person name="Sweigard J.A."/>
            <person name="Takano Y."/>
            <person name="Takahara H."/>
            <person name="Trail F."/>
            <person name="van der Does H.C."/>
            <person name="Voll L.M."/>
            <person name="Will I."/>
            <person name="Young S."/>
            <person name="Zeng Q."/>
            <person name="Zhang J."/>
            <person name="Zhou S."/>
            <person name="Dickman M.B."/>
            <person name="Schulze-Lefert P."/>
            <person name="Ver Loren van Themaat E."/>
            <person name="Ma L.-J."/>
            <person name="Vaillancourt L.J."/>
        </authorList>
    </citation>
    <scope>NUCLEOTIDE SEQUENCE [LARGE SCALE GENOMIC DNA]</scope>
    <source>
        <strain evidence="3">IMI 349063</strain>
    </source>
</reference>
<dbReference type="HOGENOM" id="CLU_2164328_0_0_1"/>
<dbReference type="InterPro" id="IPR011032">
    <property type="entry name" value="GroES-like_sf"/>
</dbReference>
<feature type="non-terminal residue" evidence="2">
    <location>
        <position position="1"/>
    </location>
</feature>
<dbReference type="AlphaFoldDB" id="H1VX77"/>
<dbReference type="STRING" id="759273.H1VX77"/>
<proteinExistence type="predicted"/>
<dbReference type="Gene3D" id="3.90.180.10">
    <property type="entry name" value="Medium-chain alcohol dehydrogenases, catalytic domain"/>
    <property type="match status" value="1"/>
</dbReference>
<evidence type="ECO:0000313" key="3">
    <source>
        <dbReference type="Proteomes" id="UP000007174"/>
    </source>
</evidence>
<dbReference type="Proteomes" id="UP000007174">
    <property type="component" value="Unassembled WGS sequence"/>
</dbReference>
<name>H1VX77_COLHI</name>
<organism evidence="2 3">
    <name type="scientific">Colletotrichum higginsianum (strain IMI 349063)</name>
    <name type="common">Crucifer anthracnose fungus</name>
    <dbReference type="NCBI Taxonomy" id="759273"/>
    <lineage>
        <taxon>Eukaryota</taxon>
        <taxon>Fungi</taxon>
        <taxon>Dikarya</taxon>
        <taxon>Ascomycota</taxon>
        <taxon>Pezizomycotina</taxon>
        <taxon>Sordariomycetes</taxon>
        <taxon>Hypocreomycetidae</taxon>
        <taxon>Glomerellales</taxon>
        <taxon>Glomerellaceae</taxon>
        <taxon>Colletotrichum</taxon>
        <taxon>Colletotrichum destructivum species complex</taxon>
    </lineage>
</organism>